<feature type="domain" description="Amine oxidase" evidence="1">
    <location>
        <begin position="7"/>
        <end position="91"/>
    </location>
</feature>
<reference evidence="2 3" key="1">
    <citation type="submission" date="2016-07" db="EMBL/GenBank/DDBJ databases">
        <title>Draft genome of the white-rot fungus Obba rivulosa 3A-2.</title>
        <authorList>
            <consortium name="DOE Joint Genome Institute"/>
            <person name="Miettinen O."/>
            <person name="Riley R."/>
            <person name="Acob R."/>
            <person name="Barry K."/>
            <person name="Cullen D."/>
            <person name="De Vries R."/>
            <person name="Hainaut M."/>
            <person name="Hatakka A."/>
            <person name="Henrissat B."/>
            <person name="Hilden K."/>
            <person name="Kuo R."/>
            <person name="Labutti K."/>
            <person name="Lipzen A."/>
            <person name="Makela M.R."/>
            <person name="Sandor L."/>
            <person name="Spatafora J.W."/>
            <person name="Grigoriev I.V."/>
            <person name="Hibbett D.S."/>
        </authorList>
    </citation>
    <scope>NUCLEOTIDE SEQUENCE [LARGE SCALE GENOMIC DNA]</scope>
    <source>
        <strain evidence="2 3">3A-2</strain>
    </source>
</reference>
<proteinExistence type="predicted"/>
<evidence type="ECO:0000259" key="1">
    <source>
        <dbReference type="Pfam" id="PF01593"/>
    </source>
</evidence>
<dbReference type="SUPFAM" id="SSF54373">
    <property type="entry name" value="FAD-linked reductases, C-terminal domain"/>
    <property type="match status" value="1"/>
</dbReference>
<dbReference type="GO" id="GO:0016491">
    <property type="term" value="F:oxidoreductase activity"/>
    <property type="evidence" value="ECO:0007669"/>
    <property type="project" value="InterPro"/>
</dbReference>
<dbReference type="InterPro" id="IPR002937">
    <property type="entry name" value="Amino_oxidase"/>
</dbReference>
<dbReference type="OrthoDB" id="7777654at2759"/>
<protein>
    <recommendedName>
        <fullName evidence="1">Amine oxidase domain-containing protein</fullName>
    </recommendedName>
</protein>
<dbReference type="InterPro" id="IPR036188">
    <property type="entry name" value="FAD/NAD-bd_sf"/>
</dbReference>
<name>A0A8E2AGN6_9APHY</name>
<accession>A0A8E2AGN6</accession>
<evidence type="ECO:0000313" key="2">
    <source>
        <dbReference type="EMBL" id="OCH84061.1"/>
    </source>
</evidence>
<dbReference type="AlphaFoldDB" id="A0A8E2AGN6"/>
<gene>
    <name evidence="2" type="ORF">OBBRIDRAFT_839987</name>
</gene>
<dbReference type="Gene3D" id="3.90.660.10">
    <property type="match status" value="1"/>
</dbReference>
<keyword evidence="3" id="KW-1185">Reference proteome</keyword>
<dbReference type="Gene3D" id="3.50.50.60">
    <property type="entry name" value="FAD/NAD(P)-binding domain"/>
    <property type="match status" value="1"/>
</dbReference>
<dbReference type="EMBL" id="KV722731">
    <property type="protein sequence ID" value="OCH84061.1"/>
    <property type="molecule type" value="Genomic_DNA"/>
</dbReference>
<evidence type="ECO:0000313" key="3">
    <source>
        <dbReference type="Proteomes" id="UP000250043"/>
    </source>
</evidence>
<organism evidence="2 3">
    <name type="scientific">Obba rivulosa</name>
    <dbReference type="NCBI Taxonomy" id="1052685"/>
    <lineage>
        <taxon>Eukaryota</taxon>
        <taxon>Fungi</taxon>
        <taxon>Dikarya</taxon>
        <taxon>Basidiomycota</taxon>
        <taxon>Agaricomycotina</taxon>
        <taxon>Agaricomycetes</taxon>
        <taxon>Polyporales</taxon>
        <taxon>Gelatoporiaceae</taxon>
        <taxon>Obba</taxon>
    </lineage>
</organism>
<dbReference type="Pfam" id="PF01593">
    <property type="entry name" value="Amino_oxidase"/>
    <property type="match status" value="1"/>
</dbReference>
<dbReference type="Proteomes" id="UP000250043">
    <property type="component" value="Unassembled WGS sequence"/>
</dbReference>
<sequence length="162" mass="18498">MNGDGTARDELIDLVLRDLSTVHGIDVKKYYDRSSRDNAHFAWNWSADPHAMGAFAFFGPQQFNDEMYAQICSPAAHGKLLFAGEATSSCHAWVAASSWRAVYGLLLTFYGKDSSQMTKFLDKYGRSEYWYEDPTDKSEDCLLQEHVRRVLFHSLAHNRSEM</sequence>